<comment type="caution">
    <text evidence="1">The sequence shown here is derived from an EMBL/GenBank/DDBJ whole genome shotgun (WGS) entry which is preliminary data.</text>
</comment>
<dbReference type="Proteomes" id="UP001642484">
    <property type="component" value="Unassembled WGS sequence"/>
</dbReference>
<organism evidence="1 2">
    <name type="scientific">Durusdinium trenchii</name>
    <dbReference type="NCBI Taxonomy" id="1381693"/>
    <lineage>
        <taxon>Eukaryota</taxon>
        <taxon>Sar</taxon>
        <taxon>Alveolata</taxon>
        <taxon>Dinophyceae</taxon>
        <taxon>Suessiales</taxon>
        <taxon>Symbiodiniaceae</taxon>
        <taxon>Durusdinium</taxon>
    </lineage>
</organism>
<keyword evidence="2" id="KW-1185">Reference proteome</keyword>
<evidence type="ECO:0000313" key="2">
    <source>
        <dbReference type="Proteomes" id="UP001642484"/>
    </source>
</evidence>
<reference evidence="1 2" key="1">
    <citation type="submission" date="2024-02" db="EMBL/GenBank/DDBJ databases">
        <authorList>
            <person name="Chen Y."/>
            <person name="Shah S."/>
            <person name="Dougan E. K."/>
            <person name="Thang M."/>
            <person name="Chan C."/>
        </authorList>
    </citation>
    <scope>NUCLEOTIDE SEQUENCE [LARGE SCALE GENOMIC DNA]</scope>
</reference>
<gene>
    <name evidence="1" type="ORF">CCMP2556_LOCUS8870</name>
</gene>
<feature type="non-terminal residue" evidence="1">
    <location>
        <position position="503"/>
    </location>
</feature>
<evidence type="ECO:0000313" key="1">
    <source>
        <dbReference type="EMBL" id="CAK9007502.1"/>
    </source>
</evidence>
<dbReference type="EMBL" id="CAXAMN010004062">
    <property type="protein sequence ID" value="CAK9007502.1"/>
    <property type="molecule type" value="Genomic_DNA"/>
</dbReference>
<accession>A0ABP0IZH9</accession>
<proteinExistence type="predicted"/>
<evidence type="ECO:0008006" key="3">
    <source>
        <dbReference type="Google" id="ProtNLM"/>
    </source>
</evidence>
<name>A0ABP0IZH9_9DINO</name>
<protein>
    <recommendedName>
        <fullName evidence="3">DDE-1 domain-containing protein</fullName>
    </recommendedName>
</protein>
<sequence>MEDQIRKVCKELASAQRKMRRRSNAADLWWGLTGRMMKVALSIYILSSYDVALAVRFATSARKKRKALADDGAAVGRPPIEDWFAALREEELFPLVHPVTLAEKRVTETAKKYIAGSSAASWVQRMNFCHHVAPPTSVLLERYKANLQAEGSDISAALSSSMVADHGRPGRYAKKWLQRFRKKWNLRVGKLSNETCIPATELRSKVMTFYQWVDFLRTEADGRGLEIDWLNLDETSVPQSFVDCQGNIARVGPRQLPCHNIPLHRRRGCATFVCVVAASARLQAVMPQVWIGNKRVFRAKDLREVAPEIPHNCLLWREATSWNTALLMEKILTLIAERAATVLGPRSQLALVFDCASVHLTRAVLQKAQSLSIWIVLAPTACTHAVQPADTHVFAGVKAFLRNCVSECKMRSPNGTLAQADWLRCCLKTESFLKDRPWRQAFLDNGILGERHCLSAKLRDHRFPSPSVSPPPSYDLLSTILPKACQVHYWDLFGGVLRVPPLV</sequence>